<dbReference type="Proteomes" id="UP000006906">
    <property type="component" value="Chromosome 15"/>
</dbReference>
<organism evidence="2 3">
    <name type="scientific">Chlamydomonas reinhardtii</name>
    <name type="common">Chlamydomonas smithii</name>
    <dbReference type="NCBI Taxonomy" id="3055"/>
    <lineage>
        <taxon>Eukaryota</taxon>
        <taxon>Viridiplantae</taxon>
        <taxon>Chlorophyta</taxon>
        <taxon>core chlorophytes</taxon>
        <taxon>Chlorophyceae</taxon>
        <taxon>CS clade</taxon>
        <taxon>Chlamydomonadales</taxon>
        <taxon>Chlamydomonadaceae</taxon>
        <taxon>Chlamydomonas</taxon>
    </lineage>
</organism>
<evidence type="ECO:0000313" key="2">
    <source>
        <dbReference type="EMBL" id="PNW72705.1"/>
    </source>
</evidence>
<dbReference type="InParanoid" id="A0A2K3CWQ0"/>
<dbReference type="GeneID" id="66056429"/>
<reference evidence="2 3" key="1">
    <citation type="journal article" date="2007" name="Science">
        <title>The Chlamydomonas genome reveals the evolution of key animal and plant functions.</title>
        <authorList>
            <person name="Merchant S.S."/>
            <person name="Prochnik S.E."/>
            <person name="Vallon O."/>
            <person name="Harris E.H."/>
            <person name="Karpowicz S.J."/>
            <person name="Witman G.B."/>
            <person name="Terry A."/>
            <person name="Salamov A."/>
            <person name="Fritz-Laylin L.K."/>
            <person name="Marechal-Drouard L."/>
            <person name="Marshall W.F."/>
            <person name="Qu L.H."/>
            <person name="Nelson D.R."/>
            <person name="Sanderfoot A.A."/>
            <person name="Spalding M.H."/>
            <person name="Kapitonov V.V."/>
            <person name="Ren Q."/>
            <person name="Ferris P."/>
            <person name="Lindquist E."/>
            <person name="Shapiro H."/>
            <person name="Lucas S.M."/>
            <person name="Grimwood J."/>
            <person name="Schmutz J."/>
            <person name="Cardol P."/>
            <person name="Cerutti H."/>
            <person name="Chanfreau G."/>
            <person name="Chen C.L."/>
            <person name="Cognat V."/>
            <person name="Croft M.T."/>
            <person name="Dent R."/>
            <person name="Dutcher S."/>
            <person name="Fernandez E."/>
            <person name="Fukuzawa H."/>
            <person name="Gonzalez-Ballester D."/>
            <person name="Gonzalez-Halphen D."/>
            <person name="Hallmann A."/>
            <person name="Hanikenne M."/>
            <person name="Hippler M."/>
            <person name="Inwood W."/>
            <person name="Jabbari K."/>
            <person name="Kalanon M."/>
            <person name="Kuras R."/>
            <person name="Lefebvre P.A."/>
            <person name="Lemaire S.D."/>
            <person name="Lobanov A.V."/>
            <person name="Lohr M."/>
            <person name="Manuell A."/>
            <person name="Meier I."/>
            <person name="Mets L."/>
            <person name="Mittag M."/>
            <person name="Mittelmeier T."/>
            <person name="Moroney J.V."/>
            <person name="Moseley J."/>
            <person name="Napoli C."/>
            <person name="Nedelcu A.M."/>
            <person name="Niyogi K."/>
            <person name="Novoselov S.V."/>
            <person name="Paulsen I.T."/>
            <person name="Pazour G."/>
            <person name="Purton S."/>
            <person name="Ral J.P."/>
            <person name="Riano-Pachon D.M."/>
            <person name="Riekhof W."/>
            <person name="Rymarquis L."/>
            <person name="Schroda M."/>
            <person name="Stern D."/>
            <person name="Umen J."/>
            <person name="Willows R."/>
            <person name="Wilson N."/>
            <person name="Zimmer S.L."/>
            <person name="Allmer J."/>
            <person name="Balk J."/>
            <person name="Bisova K."/>
            <person name="Chen C.J."/>
            <person name="Elias M."/>
            <person name="Gendler K."/>
            <person name="Hauser C."/>
            <person name="Lamb M.R."/>
            <person name="Ledford H."/>
            <person name="Long J.C."/>
            <person name="Minagawa J."/>
            <person name="Page M.D."/>
            <person name="Pan J."/>
            <person name="Pootakham W."/>
            <person name="Roje S."/>
            <person name="Rose A."/>
            <person name="Stahlberg E."/>
            <person name="Terauchi A.M."/>
            <person name="Yang P."/>
            <person name="Ball S."/>
            <person name="Bowler C."/>
            <person name="Dieckmann C.L."/>
            <person name="Gladyshev V.N."/>
            <person name="Green P."/>
            <person name="Jorgensen R."/>
            <person name="Mayfield S."/>
            <person name="Mueller-Roeber B."/>
            <person name="Rajamani S."/>
            <person name="Sayre R.T."/>
            <person name="Brokstein P."/>
            <person name="Dubchak I."/>
            <person name="Goodstein D."/>
            <person name="Hornick L."/>
            <person name="Huang Y.W."/>
            <person name="Jhaveri J."/>
            <person name="Luo Y."/>
            <person name="Martinez D."/>
            <person name="Ngau W.C."/>
            <person name="Otillar B."/>
            <person name="Poliakov A."/>
            <person name="Porter A."/>
            <person name="Szajkowski L."/>
            <person name="Werner G."/>
            <person name="Zhou K."/>
            <person name="Grigoriev I.V."/>
            <person name="Rokhsar D.S."/>
            <person name="Grossman A.R."/>
        </authorList>
    </citation>
    <scope>NUCLEOTIDE SEQUENCE [LARGE SCALE GENOMIC DNA]</scope>
    <source>
        <strain evidence="3">CC-503</strain>
    </source>
</reference>
<gene>
    <name evidence="2" type="ORF">CHLRE_15g639552v5</name>
</gene>
<evidence type="ECO:0008006" key="4">
    <source>
        <dbReference type="Google" id="ProtNLM"/>
    </source>
</evidence>
<feature type="compositionally biased region" description="Pro residues" evidence="1">
    <location>
        <begin position="53"/>
        <end position="66"/>
    </location>
</feature>
<dbReference type="PRINTS" id="PR01511">
    <property type="entry name" value="KV14CHANNEL"/>
</dbReference>
<accession>A0A2K3CWQ0</accession>
<evidence type="ECO:0000313" key="3">
    <source>
        <dbReference type="Proteomes" id="UP000006906"/>
    </source>
</evidence>
<feature type="region of interest" description="Disordered" evidence="1">
    <location>
        <begin position="1"/>
        <end position="106"/>
    </location>
</feature>
<dbReference type="EMBL" id="CM008976">
    <property type="protein sequence ID" value="PNW72705.1"/>
    <property type="molecule type" value="Genomic_DNA"/>
</dbReference>
<sequence>MHSATQQQHGRGGGEQQQSPSVLPADMPPVPTSMTAKRPDLFGAPDPHQPAASAPPRPSAPRPSAPCPSAHDDLSPAGDAAAAAAEAAAAAAQQQQGSGGGGGGMVAGSRPGATAATAATATAAPATAATAKGAPPENGLDAIIGDTQQWALHAATLQKFQSVEEEHLSCEEAEVIEPLRAVMSQGEMAKLGRQWSSAWANAPTHPHPRGPSAAPGAALLHPLVGVVDRLRDAVVER</sequence>
<dbReference type="InterPro" id="IPR020467">
    <property type="entry name" value="K_chnl_volt-dep_Kv1.4"/>
</dbReference>
<evidence type="ECO:0000256" key="1">
    <source>
        <dbReference type="SAM" id="MobiDB-lite"/>
    </source>
</evidence>
<dbReference type="AlphaFoldDB" id="A0A2K3CWQ0"/>
<dbReference type="RefSeq" id="XP_042916470.1">
    <property type="nucleotide sequence ID" value="XM_043070621.1"/>
</dbReference>
<feature type="compositionally biased region" description="Gly residues" evidence="1">
    <location>
        <begin position="97"/>
        <end position="106"/>
    </location>
</feature>
<proteinExistence type="predicted"/>
<feature type="compositionally biased region" description="Low complexity" evidence="1">
    <location>
        <begin position="77"/>
        <end position="96"/>
    </location>
</feature>
<dbReference type="KEGG" id="cre:CHLRE_15g639552v5"/>
<keyword evidence="3" id="KW-1185">Reference proteome</keyword>
<name>A0A2K3CWQ0_CHLRE</name>
<dbReference type="Gramene" id="PNW72705">
    <property type="protein sequence ID" value="PNW72705"/>
    <property type="gene ID" value="CHLRE_15g639552v5"/>
</dbReference>
<dbReference type="OrthoDB" id="537816at2759"/>
<protein>
    <recommendedName>
        <fullName evidence="4">Hemerythrin-like domain-containing protein</fullName>
    </recommendedName>
</protein>